<evidence type="ECO:0008006" key="3">
    <source>
        <dbReference type="Google" id="ProtNLM"/>
    </source>
</evidence>
<keyword evidence="2" id="KW-1185">Reference proteome</keyword>
<name>A0AAE0HZ71_9PEZI</name>
<reference evidence="1" key="1">
    <citation type="journal article" date="2023" name="Mol. Phylogenet. Evol.">
        <title>Genome-scale phylogeny and comparative genomics of the fungal order Sordariales.</title>
        <authorList>
            <person name="Hensen N."/>
            <person name="Bonometti L."/>
            <person name="Westerberg I."/>
            <person name="Brannstrom I.O."/>
            <person name="Guillou S."/>
            <person name="Cros-Aarteil S."/>
            <person name="Calhoun S."/>
            <person name="Haridas S."/>
            <person name="Kuo A."/>
            <person name="Mondo S."/>
            <person name="Pangilinan J."/>
            <person name="Riley R."/>
            <person name="LaButti K."/>
            <person name="Andreopoulos B."/>
            <person name="Lipzen A."/>
            <person name="Chen C."/>
            <person name="Yan M."/>
            <person name="Daum C."/>
            <person name="Ng V."/>
            <person name="Clum A."/>
            <person name="Steindorff A."/>
            <person name="Ohm R.A."/>
            <person name="Martin F."/>
            <person name="Silar P."/>
            <person name="Natvig D.O."/>
            <person name="Lalanne C."/>
            <person name="Gautier V."/>
            <person name="Ament-Velasquez S.L."/>
            <person name="Kruys A."/>
            <person name="Hutchinson M.I."/>
            <person name="Powell A.J."/>
            <person name="Barry K."/>
            <person name="Miller A.N."/>
            <person name="Grigoriev I.V."/>
            <person name="Debuchy R."/>
            <person name="Gladieux P."/>
            <person name="Hiltunen Thoren M."/>
            <person name="Johannesson H."/>
        </authorList>
    </citation>
    <scope>NUCLEOTIDE SEQUENCE</scope>
    <source>
        <strain evidence="1">CBS 118394</strain>
    </source>
</reference>
<sequence>MASTKSTMTPDFEVKLLLNPSTVLDPVTHDIVPAILSNFSIADGSAPTLMNIAFLDTPSKEIYAAGWSPRIRRNGDKPKNFQLTYKKRYPIPDGSHDFDATLLLARDAGFDASESDYEAQVEWGYQKLTLSISRSKKEKATGFDGIELPDLETATKMAIDKAPGKFTNWGGVDGWGADALARSRIFGPVLAKRWTGTWDGDDLDIEVWPIKTADGAGIEYIAEASFKVERADDADRKHKALMEVMKGKGWFLEGDSLKTALIMDRY</sequence>
<evidence type="ECO:0000313" key="2">
    <source>
        <dbReference type="Proteomes" id="UP001283341"/>
    </source>
</evidence>
<evidence type="ECO:0000313" key="1">
    <source>
        <dbReference type="EMBL" id="KAK3315638.1"/>
    </source>
</evidence>
<gene>
    <name evidence="1" type="ORF">B0H66DRAFT_565686</name>
</gene>
<dbReference type="AlphaFoldDB" id="A0AAE0HZ71"/>
<dbReference type="EMBL" id="JAUEDM010000006">
    <property type="protein sequence ID" value="KAK3315638.1"/>
    <property type="molecule type" value="Genomic_DNA"/>
</dbReference>
<comment type="caution">
    <text evidence="1">The sequence shown here is derived from an EMBL/GenBank/DDBJ whole genome shotgun (WGS) entry which is preliminary data.</text>
</comment>
<protein>
    <recommendedName>
        <fullName evidence="3">CYTH domain-containing protein</fullName>
    </recommendedName>
</protein>
<proteinExistence type="predicted"/>
<dbReference type="Proteomes" id="UP001283341">
    <property type="component" value="Unassembled WGS sequence"/>
</dbReference>
<accession>A0AAE0HZ71</accession>
<reference evidence="1" key="2">
    <citation type="submission" date="2023-06" db="EMBL/GenBank/DDBJ databases">
        <authorList>
            <consortium name="Lawrence Berkeley National Laboratory"/>
            <person name="Haridas S."/>
            <person name="Hensen N."/>
            <person name="Bonometti L."/>
            <person name="Westerberg I."/>
            <person name="Brannstrom I.O."/>
            <person name="Guillou S."/>
            <person name="Cros-Aarteil S."/>
            <person name="Calhoun S."/>
            <person name="Kuo A."/>
            <person name="Mondo S."/>
            <person name="Pangilinan J."/>
            <person name="Riley R."/>
            <person name="Labutti K."/>
            <person name="Andreopoulos B."/>
            <person name="Lipzen A."/>
            <person name="Chen C."/>
            <person name="Yanf M."/>
            <person name="Daum C."/>
            <person name="Ng V."/>
            <person name="Clum A."/>
            <person name="Steindorff A."/>
            <person name="Ohm R."/>
            <person name="Martin F."/>
            <person name="Silar P."/>
            <person name="Natvig D."/>
            <person name="Lalanne C."/>
            <person name="Gautier V."/>
            <person name="Ament-Velasquez S.L."/>
            <person name="Kruys A."/>
            <person name="Hutchinson M.I."/>
            <person name="Powell A.J."/>
            <person name="Barry K."/>
            <person name="Miller A.N."/>
            <person name="Grigoriev I.V."/>
            <person name="Debuchy R."/>
            <person name="Gladieux P."/>
            <person name="Thoren M.H."/>
            <person name="Johannesson H."/>
        </authorList>
    </citation>
    <scope>NUCLEOTIDE SEQUENCE</scope>
    <source>
        <strain evidence="1">CBS 118394</strain>
    </source>
</reference>
<organism evidence="1 2">
    <name type="scientific">Apodospora peruviana</name>
    <dbReference type="NCBI Taxonomy" id="516989"/>
    <lineage>
        <taxon>Eukaryota</taxon>
        <taxon>Fungi</taxon>
        <taxon>Dikarya</taxon>
        <taxon>Ascomycota</taxon>
        <taxon>Pezizomycotina</taxon>
        <taxon>Sordariomycetes</taxon>
        <taxon>Sordariomycetidae</taxon>
        <taxon>Sordariales</taxon>
        <taxon>Lasiosphaeriaceae</taxon>
        <taxon>Apodospora</taxon>
    </lineage>
</organism>